<protein>
    <submittedName>
        <fullName evidence="1">Uncharacterized protein</fullName>
    </submittedName>
</protein>
<dbReference type="EMBL" id="LR796226">
    <property type="protein sequence ID" value="CAB4128792.1"/>
    <property type="molecule type" value="Genomic_DNA"/>
</dbReference>
<organism evidence="1">
    <name type="scientific">uncultured Caudovirales phage</name>
    <dbReference type="NCBI Taxonomy" id="2100421"/>
    <lineage>
        <taxon>Viruses</taxon>
        <taxon>Duplodnaviria</taxon>
        <taxon>Heunggongvirae</taxon>
        <taxon>Uroviricota</taxon>
        <taxon>Caudoviricetes</taxon>
        <taxon>Peduoviridae</taxon>
        <taxon>Maltschvirus</taxon>
        <taxon>Maltschvirus maltsch</taxon>
    </lineage>
</organism>
<evidence type="ECO:0000313" key="1">
    <source>
        <dbReference type="EMBL" id="CAB4128792.1"/>
    </source>
</evidence>
<reference evidence="1" key="1">
    <citation type="submission" date="2020-04" db="EMBL/GenBank/DDBJ databases">
        <authorList>
            <person name="Chiriac C."/>
            <person name="Salcher M."/>
            <person name="Ghai R."/>
            <person name="Kavagutti S V."/>
        </authorList>
    </citation>
    <scope>NUCLEOTIDE SEQUENCE</scope>
</reference>
<sequence length="105" mass="12001">MIFKKAYKVTAKRFAQEMQMQLRANAIQDRWDPKVASGLTVQFNNGNLATGHRDEDRNAVFDLENGTQDQVGKATIRRLGNNKAETVDRFARLYKKATVKEAKKK</sequence>
<name>A0A6J5L5I5_9CAUD</name>
<accession>A0A6J5L5I5</accession>
<proteinExistence type="predicted"/>
<gene>
    <name evidence="1" type="ORF">UFOVP111_81</name>
</gene>